<dbReference type="Proteomes" id="UP000008021">
    <property type="component" value="Chromosome 4"/>
</dbReference>
<dbReference type="Gramene" id="OMERI04G03250.2">
    <property type="protein sequence ID" value="OMERI04G03250.2"/>
    <property type="gene ID" value="OMERI04G03250"/>
</dbReference>
<sequence length="76" mass="8396">MSVRLSLVEAITPTFTLHLAREEIIYYGGLEEIVDPTRRRDLKAHGRRHCGCCSGGATTVGQRSCSRLSPCGQTYL</sequence>
<reference evidence="1" key="1">
    <citation type="submission" date="2015-04" db="UniProtKB">
        <authorList>
            <consortium name="EnsemblPlants"/>
        </authorList>
    </citation>
    <scope>IDENTIFICATION</scope>
</reference>
<organism evidence="1">
    <name type="scientific">Oryza meridionalis</name>
    <dbReference type="NCBI Taxonomy" id="40149"/>
    <lineage>
        <taxon>Eukaryota</taxon>
        <taxon>Viridiplantae</taxon>
        <taxon>Streptophyta</taxon>
        <taxon>Embryophyta</taxon>
        <taxon>Tracheophyta</taxon>
        <taxon>Spermatophyta</taxon>
        <taxon>Magnoliopsida</taxon>
        <taxon>Liliopsida</taxon>
        <taxon>Poales</taxon>
        <taxon>Poaceae</taxon>
        <taxon>BOP clade</taxon>
        <taxon>Oryzoideae</taxon>
        <taxon>Oryzeae</taxon>
        <taxon>Oryzinae</taxon>
        <taxon>Oryza</taxon>
    </lineage>
</organism>
<keyword evidence="2" id="KW-1185">Reference proteome</keyword>
<protein>
    <submittedName>
        <fullName evidence="1">Uncharacterized protein</fullName>
    </submittedName>
</protein>
<accession>A0A0E0DB14</accession>
<dbReference type="EnsemblPlants" id="OMERI04G03250.2">
    <property type="protein sequence ID" value="OMERI04G03250.2"/>
    <property type="gene ID" value="OMERI04G03250"/>
</dbReference>
<reference evidence="1" key="2">
    <citation type="submission" date="2018-05" db="EMBL/GenBank/DDBJ databases">
        <title>OmerRS3 (Oryza meridionalis Reference Sequence Version 3).</title>
        <authorList>
            <person name="Zhang J."/>
            <person name="Kudrna D."/>
            <person name="Lee S."/>
            <person name="Talag J."/>
            <person name="Welchert J."/>
            <person name="Wing R.A."/>
        </authorList>
    </citation>
    <scope>NUCLEOTIDE SEQUENCE [LARGE SCALE GENOMIC DNA]</scope>
    <source>
        <strain evidence="1">cv. OR44</strain>
    </source>
</reference>
<dbReference type="HOGENOM" id="CLU_2658677_0_0_1"/>
<proteinExistence type="predicted"/>
<evidence type="ECO:0000313" key="1">
    <source>
        <dbReference type="EnsemblPlants" id="OMERI04G03250.2"/>
    </source>
</evidence>
<evidence type="ECO:0000313" key="2">
    <source>
        <dbReference type="Proteomes" id="UP000008021"/>
    </source>
</evidence>
<name>A0A0E0DB14_9ORYZ</name>
<dbReference type="AlphaFoldDB" id="A0A0E0DB14"/>